<keyword evidence="5" id="KW-1185">Reference proteome</keyword>
<keyword evidence="2" id="KW-0812">Transmembrane</keyword>
<dbReference type="GO" id="GO:0052621">
    <property type="term" value="F:diguanylate cyclase activity"/>
    <property type="evidence" value="ECO:0007669"/>
    <property type="project" value="TreeGrafter"/>
</dbReference>
<keyword evidence="2" id="KW-1133">Transmembrane helix</keyword>
<feature type="transmembrane region" description="Helical" evidence="2">
    <location>
        <begin position="47"/>
        <end position="67"/>
    </location>
</feature>
<feature type="domain" description="GGDEF" evidence="3">
    <location>
        <begin position="392"/>
        <end position="520"/>
    </location>
</feature>
<feature type="transmembrane region" description="Helical" evidence="2">
    <location>
        <begin position="158"/>
        <end position="177"/>
    </location>
</feature>
<dbReference type="CDD" id="cd01949">
    <property type="entry name" value="GGDEF"/>
    <property type="match status" value="1"/>
</dbReference>
<evidence type="ECO:0000256" key="1">
    <source>
        <dbReference type="SAM" id="MobiDB-lite"/>
    </source>
</evidence>
<dbReference type="SUPFAM" id="SSF55781">
    <property type="entry name" value="GAF domain-like"/>
    <property type="match status" value="1"/>
</dbReference>
<feature type="transmembrane region" description="Helical" evidence="2">
    <location>
        <begin position="103"/>
        <end position="121"/>
    </location>
</feature>
<dbReference type="InterPro" id="IPR029787">
    <property type="entry name" value="Nucleotide_cyclase"/>
</dbReference>
<dbReference type="PANTHER" id="PTHR45138:SF9">
    <property type="entry name" value="DIGUANYLATE CYCLASE DGCM-RELATED"/>
    <property type="match status" value="1"/>
</dbReference>
<dbReference type="RefSeq" id="WP_189112859.1">
    <property type="nucleotide sequence ID" value="NZ_BMQC01000002.1"/>
</dbReference>
<dbReference type="InterPro" id="IPR050469">
    <property type="entry name" value="Diguanylate_Cyclase"/>
</dbReference>
<accession>A0A8J3BKY5</accession>
<reference evidence="4" key="2">
    <citation type="submission" date="2020-09" db="EMBL/GenBank/DDBJ databases">
        <authorList>
            <person name="Sun Q."/>
            <person name="Ohkuma M."/>
        </authorList>
    </citation>
    <scope>NUCLEOTIDE SEQUENCE</scope>
    <source>
        <strain evidence="4">JCM 3091</strain>
    </source>
</reference>
<dbReference type="Gene3D" id="3.30.70.270">
    <property type="match status" value="1"/>
</dbReference>
<dbReference type="Proteomes" id="UP000662200">
    <property type="component" value="Unassembled WGS sequence"/>
</dbReference>
<dbReference type="SUPFAM" id="SSF55073">
    <property type="entry name" value="Nucleotide cyclase"/>
    <property type="match status" value="1"/>
</dbReference>
<evidence type="ECO:0000259" key="3">
    <source>
        <dbReference type="PROSITE" id="PS50887"/>
    </source>
</evidence>
<proteinExistence type="predicted"/>
<sequence length="549" mass="58214">MQNKVKAGELVPVEDRVRWTLGTRFLLAALVAAVWLAGLGGDPRGYTHYWLAALVGWPVLSAATLFAGRLGRRGTRISLTVAMLVDGVLLTFAWWATGELNSALAYVIILHAISVTLLASFRTGAKIAVWHSVLALMILEADRAGQFGGSHPYAAGELWLYLAAIWTAVLGTASFAAHNERELRRRRYDSEVLHQFGVKVVSSSDPDAVVSALAAFAQAELGAHRAAVLAYSTEVVDPTTQRLLAAVVDGEGAPAVHRMLAHAHPQSLVGAAMASGQTLLRSRLDAAHDPWLSEVMPQARAFIVVPFVLDQVRGALVMQMGRTGKWAPRVERRVVNTAEQATSQAAGALELSVLTERLRALSHTDGLTGVANRRRFDEVLEAELRHGGETGTHLGLLLIDIDHFKRLNDTYGHQVGDEVLKQVAQAVRAECPEPHLVARYGGEEFAVVLSGVDPVAGLAAGEAVRRAIAQSSASVPVTASIGVASYPGHGLSAAEVIAAADAALYRAKANGRDQVQAGEAAAPSRFGRTADSTDAGVPENTSGDAPATR</sequence>
<dbReference type="Gene3D" id="3.30.450.40">
    <property type="match status" value="1"/>
</dbReference>
<feature type="region of interest" description="Disordered" evidence="1">
    <location>
        <begin position="513"/>
        <end position="549"/>
    </location>
</feature>
<keyword evidence="2" id="KW-0472">Membrane</keyword>
<feature type="transmembrane region" description="Helical" evidence="2">
    <location>
        <begin position="79"/>
        <end position="97"/>
    </location>
</feature>
<dbReference type="PANTHER" id="PTHR45138">
    <property type="entry name" value="REGULATORY COMPONENTS OF SENSORY TRANSDUCTION SYSTEM"/>
    <property type="match status" value="1"/>
</dbReference>
<dbReference type="FunFam" id="3.30.70.270:FF:000001">
    <property type="entry name" value="Diguanylate cyclase domain protein"/>
    <property type="match status" value="1"/>
</dbReference>
<dbReference type="InterPro" id="IPR029016">
    <property type="entry name" value="GAF-like_dom_sf"/>
</dbReference>
<organism evidence="4 5">
    <name type="scientific">Pilimelia terevasa</name>
    <dbReference type="NCBI Taxonomy" id="53372"/>
    <lineage>
        <taxon>Bacteria</taxon>
        <taxon>Bacillati</taxon>
        <taxon>Actinomycetota</taxon>
        <taxon>Actinomycetes</taxon>
        <taxon>Micromonosporales</taxon>
        <taxon>Micromonosporaceae</taxon>
        <taxon>Pilimelia</taxon>
    </lineage>
</organism>
<dbReference type="Pfam" id="PF00990">
    <property type="entry name" value="GGDEF"/>
    <property type="match status" value="1"/>
</dbReference>
<name>A0A8J3BKY5_9ACTN</name>
<dbReference type="EMBL" id="BMQC01000002">
    <property type="protein sequence ID" value="GGK18360.1"/>
    <property type="molecule type" value="Genomic_DNA"/>
</dbReference>
<dbReference type="InterPro" id="IPR000160">
    <property type="entry name" value="GGDEF_dom"/>
</dbReference>
<dbReference type="SMART" id="SM00267">
    <property type="entry name" value="GGDEF"/>
    <property type="match status" value="1"/>
</dbReference>
<gene>
    <name evidence="4" type="ORF">GCM10010124_08700</name>
</gene>
<evidence type="ECO:0000256" key="2">
    <source>
        <dbReference type="SAM" id="Phobius"/>
    </source>
</evidence>
<dbReference type="InterPro" id="IPR043128">
    <property type="entry name" value="Rev_trsase/Diguanyl_cyclase"/>
</dbReference>
<dbReference type="AlphaFoldDB" id="A0A8J3BKY5"/>
<reference evidence="4" key="1">
    <citation type="journal article" date="2014" name="Int. J. Syst. Evol. Microbiol.">
        <title>Complete genome sequence of Corynebacterium casei LMG S-19264T (=DSM 44701T), isolated from a smear-ripened cheese.</title>
        <authorList>
            <consortium name="US DOE Joint Genome Institute (JGI-PGF)"/>
            <person name="Walter F."/>
            <person name="Albersmeier A."/>
            <person name="Kalinowski J."/>
            <person name="Ruckert C."/>
        </authorList>
    </citation>
    <scope>NUCLEOTIDE SEQUENCE</scope>
    <source>
        <strain evidence="4">JCM 3091</strain>
    </source>
</reference>
<protein>
    <recommendedName>
        <fullName evidence="3">GGDEF domain-containing protein</fullName>
    </recommendedName>
</protein>
<dbReference type="NCBIfam" id="TIGR00254">
    <property type="entry name" value="GGDEF"/>
    <property type="match status" value="1"/>
</dbReference>
<feature type="transmembrane region" description="Helical" evidence="2">
    <location>
        <begin position="21"/>
        <end position="41"/>
    </location>
</feature>
<dbReference type="PROSITE" id="PS50887">
    <property type="entry name" value="GGDEF"/>
    <property type="match status" value="1"/>
</dbReference>
<evidence type="ECO:0000313" key="5">
    <source>
        <dbReference type="Proteomes" id="UP000662200"/>
    </source>
</evidence>
<evidence type="ECO:0000313" key="4">
    <source>
        <dbReference type="EMBL" id="GGK18360.1"/>
    </source>
</evidence>
<comment type="caution">
    <text evidence="4">The sequence shown here is derived from an EMBL/GenBank/DDBJ whole genome shotgun (WGS) entry which is preliminary data.</text>
</comment>